<feature type="region of interest" description="Disordered" evidence="1">
    <location>
        <begin position="75"/>
        <end position="100"/>
    </location>
</feature>
<evidence type="ECO:0000313" key="3">
    <source>
        <dbReference type="Proteomes" id="UP001221898"/>
    </source>
</evidence>
<sequence>MLTPPRPAVLDSDAHRPALTPLSLTLHSSQLVRAFPRSKRNVHSAVTALRSTASVFGAVYTTVFSRYEVYYEEGKSGNLTGHSDPKAHPPGLSGILHRDK</sequence>
<gene>
    <name evidence="2" type="ORF">AAFF_G00008450</name>
</gene>
<evidence type="ECO:0000313" key="2">
    <source>
        <dbReference type="EMBL" id="KAJ8415147.1"/>
    </source>
</evidence>
<proteinExistence type="predicted"/>
<dbReference type="EMBL" id="JAINUG010000010">
    <property type="protein sequence ID" value="KAJ8415147.1"/>
    <property type="molecule type" value="Genomic_DNA"/>
</dbReference>
<dbReference type="Proteomes" id="UP001221898">
    <property type="component" value="Unassembled WGS sequence"/>
</dbReference>
<name>A0AAD7T798_9TELE</name>
<keyword evidence="3" id="KW-1185">Reference proteome</keyword>
<reference evidence="2" key="1">
    <citation type="journal article" date="2023" name="Science">
        <title>Genome structures resolve the early diversification of teleost fishes.</title>
        <authorList>
            <person name="Parey E."/>
            <person name="Louis A."/>
            <person name="Montfort J."/>
            <person name="Bouchez O."/>
            <person name="Roques C."/>
            <person name="Iampietro C."/>
            <person name="Lluch J."/>
            <person name="Castinel A."/>
            <person name="Donnadieu C."/>
            <person name="Desvignes T."/>
            <person name="Floi Bucao C."/>
            <person name="Jouanno E."/>
            <person name="Wen M."/>
            <person name="Mejri S."/>
            <person name="Dirks R."/>
            <person name="Jansen H."/>
            <person name="Henkel C."/>
            <person name="Chen W.J."/>
            <person name="Zahm M."/>
            <person name="Cabau C."/>
            <person name="Klopp C."/>
            <person name="Thompson A.W."/>
            <person name="Robinson-Rechavi M."/>
            <person name="Braasch I."/>
            <person name="Lecointre G."/>
            <person name="Bobe J."/>
            <person name="Postlethwait J.H."/>
            <person name="Berthelot C."/>
            <person name="Roest Crollius H."/>
            <person name="Guiguen Y."/>
        </authorList>
    </citation>
    <scope>NUCLEOTIDE SEQUENCE</scope>
    <source>
        <strain evidence="2">NC1722</strain>
    </source>
</reference>
<evidence type="ECO:0000256" key="1">
    <source>
        <dbReference type="SAM" id="MobiDB-lite"/>
    </source>
</evidence>
<organism evidence="2 3">
    <name type="scientific">Aldrovandia affinis</name>
    <dbReference type="NCBI Taxonomy" id="143900"/>
    <lineage>
        <taxon>Eukaryota</taxon>
        <taxon>Metazoa</taxon>
        <taxon>Chordata</taxon>
        <taxon>Craniata</taxon>
        <taxon>Vertebrata</taxon>
        <taxon>Euteleostomi</taxon>
        <taxon>Actinopterygii</taxon>
        <taxon>Neopterygii</taxon>
        <taxon>Teleostei</taxon>
        <taxon>Notacanthiformes</taxon>
        <taxon>Halosauridae</taxon>
        <taxon>Aldrovandia</taxon>
    </lineage>
</organism>
<protein>
    <submittedName>
        <fullName evidence="2">Uncharacterized protein</fullName>
    </submittedName>
</protein>
<accession>A0AAD7T798</accession>
<dbReference type="AlphaFoldDB" id="A0AAD7T798"/>
<comment type="caution">
    <text evidence="2">The sequence shown here is derived from an EMBL/GenBank/DDBJ whole genome shotgun (WGS) entry which is preliminary data.</text>
</comment>